<sequence>MSSKITQVFRRTVFPTHFVAHRVQCLQSQKPYLPLSRTLKSLKDLNQENKDLSQENELSRNQLEASRKYRYYDLIYEGHKYRSKDITEHKICHKRRWTANSIIENSIRNYVYFVDLEETNAPLLDMILRGEFVALYGARASGKSTRVFQVMEKLKSQGIVCIYVSFEGVNMETTDIFWSALGAELHINAPQHFKLNDIKSAYDFKLKLQKEKWNDKHVVLFIDEFDALLEAHDYIKSSFFETIRTIKNARDYYALLSSVAIGPFSILHLSSDRITTSPFNGRDPFRNPNFTLEQVQTVYKKFEDDYKLTIDPEIIEDIYNRTNGHASLVCLCGKAIHSYLMSKLNINRRLSYSTWLNFVIYSMQDMIADCSTFRKMITTLKKEEARPAIELLRSVFLGSFDFVPTYNPKEKRLVEFLTAEGVLMRDEMKKDNFRMSSIFVDELIRRQVIPELYKSAPTCAVPKKFDGSLDIISILKMAVQHFDKEIIHRAFDRSFKTAHVYVKGQKSILVPRESVYDTELNRILVNWIISQTGSEVTVHSMVEHHAEKKDKHTYSDIVIKTPKQTIVLEILATATEKELDEHVVKVLDYAEKLSANEICIVHFTCEDYTTPYWPSDRRFEKINVVHFFHDQMLKNIQMSVRRSASTPGTFDYIDDVIPLQ</sequence>
<evidence type="ECO:0000313" key="3">
    <source>
        <dbReference type="Proteomes" id="UP000233469"/>
    </source>
</evidence>
<dbReference type="Gene3D" id="3.40.50.300">
    <property type="entry name" value="P-loop containing nucleotide triphosphate hydrolases"/>
    <property type="match status" value="1"/>
</dbReference>
<accession>A0A2N1NAQ6</accession>
<keyword evidence="1" id="KW-0175">Coiled coil</keyword>
<dbReference type="Pfam" id="PF14516">
    <property type="entry name" value="AAA_35"/>
    <property type="match status" value="1"/>
</dbReference>
<comment type="caution">
    <text evidence="2">The sequence shown here is derived from an EMBL/GenBank/DDBJ whole genome shotgun (WGS) entry which is preliminary data.</text>
</comment>
<organism evidence="2 3">
    <name type="scientific">Rhizophagus irregularis</name>
    <dbReference type="NCBI Taxonomy" id="588596"/>
    <lineage>
        <taxon>Eukaryota</taxon>
        <taxon>Fungi</taxon>
        <taxon>Fungi incertae sedis</taxon>
        <taxon>Mucoromycota</taxon>
        <taxon>Glomeromycotina</taxon>
        <taxon>Glomeromycetes</taxon>
        <taxon>Glomerales</taxon>
        <taxon>Glomeraceae</taxon>
        <taxon>Rhizophagus</taxon>
    </lineage>
</organism>
<proteinExistence type="predicted"/>
<dbReference type="VEuPathDB" id="FungiDB:RhiirA1_455063"/>
<dbReference type="SUPFAM" id="SSF52540">
    <property type="entry name" value="P-loop containing nucleoside triphosphate hydrolases"/>
    <property type="match status" value="1"/>
</dbReference>
<protein>
    <submittedName>
        <fullName evidence="2">Uncharacterized protein</fullName>
    </submittedName>
</protein>
<evidence type="ECO:0000313" key="2">
    <source>
        <dbReference type="EMBL" id="PKK70890.1"/>
    </source>
</evidence>
<dbReference type="EMBL" id="LLXL01000569">
    <property type="protein sequence ID" value="PKK70890.1"/>
    <property type="molecule type" value="Genomic_DNA"/>
</dbReference>
<dbReference type="VEuPathDB" id="FungiDB:RhiirFUN_010204"/>
<evidence type="ECO:0000256" key="1">
    <source>
        <dbReference type="SAM" id="Coils"/>
    </source>
</evidence>
<dbReference type="VEuPathDB" id="FungiDB:FUN_024869"/>
<reference evidence="2 3" key="2">
    <citation type="submission" date="2017-10" db="EMBL/GenBank/DDBJ databases">
        <title>Extensive intraspecific genome diversity in a model arbuscular mycorrhizal fungus.</title>
        <authorList>
            <person name="Chen E.C.H."/>
            <person name="Morin E."/>
            <person name="Baudet D."/>
            <person name="Noel J."/>
            <person name="Ndikumana S."/>
            <person name="Charron P."/>
            <person name="St-Onge C."/>
            <person name="Giorgi J."/>
            <person name="Grigoriev I.V."/>
            <person name="Roux C."/>
            <person name="Martin F.M."/>
            <person name="Corradi N."/>
        </authorList>
    </citation>
    <scope>NUCLEOTIDE SEQUENCE [LARGE SCALE GENOMIC DNA]</scope>
    <source>
        <strain evidence="2 3">C2</strain>
    </source>
</reference>
<feature type="coiled-coil region" evidence="1">
    <location>
        <begin position="35"/>
        <end position="62"/>
    </location>
</feature>
<dbReference type="AlphaFoldDB" id="A0A2N1NAQ6"/>
<gene>
    <name evidence="2" type="ORF">RhiirC2_829249</name>
</gene>
<dbReference type="InterPro" id="IPR027417">
    <property type="entry name" value="P-loop_NTPase"/>
</dbReference>
<dbReference type="Proteomes" id="UP000233469">
    <property type="component" value="Unassembled WGS sequence"/>
</dbReference>
<reference evidence="2 3" key="1">
    <citation type="submission" date="2016-04" db="EMBL/GenBank/DDBJ databases">
        <title>Genome analyses suggest a sexual origin of heterokaryosis in a supposedly ancient asexual fungus.</title>
        <authorList>
            <person name="Ropars J."/>
            <person name="Sedzielewska K."/>
            <person name="Noel J."/>
            <person name="Charron P."/>
            <person name="Farinelli L."/>
            <person name="Marton T."/>
            <person name="Kruger M."/>
            <person name="Pelin A."/>
            <person name="Brachmann A."/>
            <person name="Corradi N."/>
        </authorList>
    </citation>
    <scope>NUCLEOTIDE SEQUENCE [LARGE SCALE GENOMIC DNA]</scope>
    <source>
        <strain evidence="2 3">C2</strain>
    </source>
</reference>
<name>A0A2N1NAQ6_9GLOM</name>